<dbReference type="Proteomes" id="UP000494206">
    <property type="component" value="Unassembled WGS sequence"/>
</dbReference>
<sequence>MQSAQECRLSIALESRELLISTTTTTTPAMFNVSALATSSRLPRSTTTAAASAAAAAAVAPVSDDSNVGSSDAADAASSGIVGPAQPALHNKLDSKWDNLTTDTSGIQCSPWTDHLPLLAGYSSNAPFSFDQCTYNGYDPSAAYFASNGIAGSMYSLPPSDPFQRTESDLIDASQSAKDDIDKNGPKADDEDDGVDDIEEEVDDEDDGTGKRKKRKRRVLFTKAQTYELERRFRIQKYLSAPEREQLAMQIRLTPTQVKIWFQNHRYKTKKSHQDKPINNSILSNMPNAFSSQSASTTFSTRSMPIQMLVRDTKSDATTPYQAAAAVAFGNANPSYLPTPSSYHPSTSGYFPNGPSNTSYMTNTQWWPS</sequence>
<feature type="compositionally biased region" description="Basic and acidic residues" evidence="9">
    <location>
        <begin position="177"/>
        <end position="188"/>
    </location>
</feature>
<dbReference type="PANTHER" id="PTHR24340:SF82">
    <property type="entry name" value="HOMEOBOX PROTEIN VND"/>
    <property type="match status" value="1"/>
</dbReference>
<evidence type="ECO:0000256" key="9">
    <source>
        <dbReference type="SAM" id="MobiDB-lite"/>
    </source>
</evidence>
<gene>
    <name evidence="11" type="ORF">CBOVIS_LOCUS485</name>
</gene>
<dbReference type="PRINTS" id="PR00024">
    <property type="entry name" value="HOMEOBOX"/>
</dbReference>
<dbReference type="GO" id="GO:0005634">
    <property type="term" value="C:nucleus"/>
    <property type="evidence" value="ECO:0007669"/>
    <property type="project" value="UniProtKB-SubCell"/>
</dbReference>
<keyword evidence="5 7" id="KW-0371">Homeobox</keyword>
<organism evidence="11 12">
    <name type="scientific">Caenorhabditis bovis</name>
    <dbReference type="NCBI Taxonomy" id="2654633"/>
    <lineage>
        <taxon>Eukaryota</taxon>
        <taxon>Metazoa</taxon>
        <taxon>Ecdysozoa</taxon>
        <taxon>Nematoda</taxon>
        <taxon>Chromadorea</taxon>
        <taxon>Rhabditida</taxon>
        <taxon>Rhabditina</taxon>
        <taxon>Rhabditomorpha</taxon>
        <taxon>Rhabditoidea</taxon>
        <taxon>Rhabditidae</taxon>
        <taxon>Peloderinae</taxon>
        <taxon>Caenorhabditis</taxon>
    </lineage>
</organism>
<dbReference type="CDD" id="cd00086">
    <property type="entry name" value="homeodomain"/>
    <property type="match status" value="1"/>
</dbReference>
<keyword evidence="12" id="KW-1185">Reference proteome</keyword>
<evidence type="ECO:0000313" key="12">
    <source>
        <dbReference type="Proteomes" id="UP000494206"/>
    </source>
</evidence>
<keyword evidence="4 7" id="KW-0238">DNA-binding</keyword>
<keyword evidence="6 7" id="KW-0539">Nucleus</keyword>
<evidence type="ECO:0000256" key="6">
    <source>
        <dbReference type="ARBA" id="ARBA00023242"/>
    </source>
</evidence>
<comment type="similarity">
    <text evidence="2">Belongs to the NK-2 homeobox family.</text>
</comment>
<dbReference type="FunFam" id="1.10.10.60:FF:000101">
    <property type="entry name" value="NK2 homeobox 8"/>
    <property type="match status" value="1"/>
</dbReference>
<evidence type="ECO:0000256" key="2">
    <source>
        <dbReference type="ARBA" id="ARBA00005661"/>
    </source>
</evidence>
<dbReference type="Pfam" id="PF00046">
    <property type="entry name" value="Homeodomain"/>
    <property type="match status" value="1"/>
</dbReference>
<evidence type="ECO:0000256" key="7">
    <source>
        <dbReference type="PROSITE-ProRule" id="PRU00108"/>
    </source>
</evidence>
<dbReference type="GO" id="GO:0000978">
    <property type="term" value="F:RNA polymerase II cis-regulatory region sequence-specific DNA binding"/>
    <property type="evidence" value="ECO:0007669"/>
    <property type="project" value="TreeGrafter"/>
</dbReference>
<dbReference type="PROSITE" id="PS00027">
    <property type="entry name" value="HOMEOBOX_1"/>
    <property type="match status" value="1"/>
</dbReference>
<comment type="subcellular location">
    <subcellularLocation>
        <location evidence="1 7 8">Nucleus</location>
    </subcellularLocation>
</comment>
<dbReference type="AlphaFoldDB" id="A0A8S1EBH4"/>
<proteinExistence type="inferred from homology"/>
<evidence type="ECO:0000256" key="4">
    <source>
        <dbReference type="ARBA" id="ARBA00023125"/>
    </source>
</evidence>
<evidence type="ECO:0000256" key="8">
    <source>
        <dbReference type="RuleBase" id="RU000682"/>
    </source>
</evidence>
<feature type="DNA-binding region" description="Homeobox" evidence="7">
    <location>
        <begin position="214"/>
        <end position="273"/>
    </location>
</feature>
<dbReference type="PANTHER" id="PTHR24340">
    <property type="entry name" value="HOMEOBOX PROTEIN NKX"/>
    <property type="match status" value="1"/>
</dbReference>
<feature type="region of interest" description="Disordered" evidence="9">
    <location>
        <begin position="173"/>
        <end position="215"/>
    </location>
</feature>
<dbReference type="InterPro" id="IPR017970">
    <property type="entry name" value="Homeobox_CS"/>
</dbReference>
<accession>A0A8S1EBH4</accession>
<feature type="compositionally biased region" description="Acidic residues" evidence="9">
    <location>
        <begin position="189"/>
        <end position="207"/>
    </location>
</feature>
<dbReference type="InterPro" id="IPR050394">
    <property type="entry name" value="Homeobox_NK-like"/>
</dbReference>
<dbReference type="SMART" id="SM00389">
    <property type="entry name" value="HOX"/>
    <property type="match status" value="1"/>
</dbReference>
<name>A0A8S1EBH4_9PELO</name>
<dbReference type="InterPro" id="IPR001356">
    <property type="entry name" value="HD"/>
</dbReference>
<evidence type="ECO:0000259" key="10">
    <source>
        <dbReference type="PROSITE" id="PS50071"/>
    </source>
</evidence>
<dbReference type="EMBL" id="CADEPM010000001">
    <property type="protein sequence ID" value="CAB3397011.1"/>
    <property type="molecule type" value="Genomic_DNA"/>
</dbReference>
<dbReference type="GO" id="GO:0030154">
    <property type="term" value="P:cell differentiation"/>
    <property type="evidence" value="ECO:0007669"/>
    <property type="project" value="TreeGrafter"/>
</dbReference>
<keyword evidence="3" id="KW-0217">Developmental protein</keyword>
<dbReference type="InterPro" id="IPR020479">
    <property type="entry name" value="HD_metazoa"/>
</dbReference>
<dbReference type="OrthoDB" id="3137333at2759"/>
<dbReference type="PROSITE" id="PS50071">
    <property type="entry name" value="HOMEOBOX_2"/>
    <property type="match status" value="1"/>
</dbReference>
<evidence type="ECO:0000313" key="11">
    <source>
        <dbReference type="EMBL" id="CAB3397011.1"/>
    </source>
</evidence>
<evidence type="ECO:0000256" key="1">
    <source>
        <dbReference type="ARBA" id="ARBA00004123"/>
    </source>
</evidence>
<reference evidence="11 12" key="1">
    <citation type="submission" date="2020-04" db="EMBL/GenBank/DDBJ databases">
        <authorList>
            <person name="Laetsch R D."/>
            <person name="Stevens L."/>
            <person name="Kumar S."/>
            <person name="Blaxter L. M."/>
        </authorList>
    </citation>
    <scope>NUCLEOTIDE SEQUENCE [LARGE SCALE GENOMIC DNA]</scope>
</reference>
<dbReference type="Gene3D" id="1.10.10.60">
    <property type="entry name" value="Homeodomain-like"/>
    <property type="match status" value="1"/>
</dbReference>
<feature type="domain" description="Homeobox" evidence="10">
    <location>
        <begin position="212"/>
        <end position="272"/>
    </location>
</feature>
<protein>
    <recommendedName>
        <fullName evidence="10">Homeobox domain-containing protein</fullName>
    </recommendedName>
</protein>
<dbReference type="SUPFAM" id="SSF46689">
    <property type="entry name" value="Homeodomain-like"/>
    <property type="match status" value="1"/>
</dbReference>
<dbReference type="GO" id="GO:0000981">
    <property type="term" value="F:DNA-binding transcription factor activity, RNA polymerase II-specific"/>
    <property type="evidence" value="ECO:0007669"/>
    <property type="project" value="InterPro"/>
</dbReference>
<evidence type="ECO:0000256" key="5">
    <source>
        <dbReference type="ARBA" id="ARBA00023155"/>
    </source>
</evidence>
<dbReference type="InterPro" id="IPR009057">
    <property type="entry name" value="Homeodomain-like_sf"/>
</dbReference>
<evidence type="ECO:0000256" key="3">
    <source>
        <dbReference type="ARBA" id="ARBA00022473"/>
    </source>
</evidence>
<comment type="caution">
    <text evidence="11">The sequence shown here is derived from an EMBL/GenBank/DDBJ whole genome shotgun (WGS) entry which is preliminary data.</text>
</comment>